<dbReference type="STRING" id="765440.A0A0C3G812"/>
<feature type="region of interest" description="Disordered" evidence="1">
    <location>
        <begin position="231"/>
        <end position="285"/>
    </location>
</feature>
<evidence type="ECO:0000256" key="2">
    <source>
        <dbReference type="SAM" id="Phobius"/>
    </source>
</evidence>
<organism evidence="3 4">
    <name type="scientific">Piloderma croceum (strain F 1598)</name>
    <dbReference type="NCBI Taxonomy" id="765440"/>
    <lineage>
        <taxon>Eukaryota</taxon>
        <taxon>Fungi</taxon>
        <taxon>Dikarya</taxon>
        <taxon>Basidiomycota</taxon>
        <taxon>Agaricomycotina</taxon>
        <taxon>Agaricomycetes</taxon>
        <taxon>Agaricomycetidae</taxon>
        <taxon>Atheliales</taxon>
        <taxon>Atheliaceae</taxon>
        <taxon>Piloderma</taxon>
    </lineage>
</organism>
<feature type="compositionally biased region" description="Gly residues" evidence="1">
    <location>
        <begin position="256"/>
        <end position="282"/>
    </location>
</feature>
<feature type="transmembrane region" description="Helical" evidence="2">
    <location>
        <begin position="291"/>
        <end position="313"/>
    </location>
</feature>
<dbReference type="PANTHER" id="PTHR16861">
    <property type="entry name" value="GLYCOPROTEIN 38"/>
    <property type="match status" value="1"/>
</dbReference>
<proteinExistence type="predicted"/>
<sequence length="475" mass="48724">MLALAALAVSLAFYPLIVFGFSFSINNTPQQCQNLSISISGSGQPPYRAVVVPSGPTPLPNNVEVRKILDLPFPGNSSTLSFQLKYPENSQFVVVVSDSSGFGTGGTSTAAQVQTGSSDTSCFGDTQVSPAFSFSTDPANQLVQCSPIRIYWDPTNASGVVDVFAVIPGGQSTEINQGTLTTVANEGLGFNWPVPIRVGTTVMLLVGDSRGIGSAGSVQQNVQQGESAINNTCLNASSPSSTPGSPAGGAYPTGSNGAGTGGNSGSGSGSGNGNNNGSGGSSSGKSNTGAIVGGVVGGVVALIAIVLVCLFCLRRRRLDAKGKTHTSVDLFHVDNEDGTPNGGDLPQFYQPEPFMVPDPTVASSNGHERNESFDRRQSSQTATSTDFLRGGTPEPHGLGAAGTTSGSTQTRKSPLGPAQLRPVNIIQHDDAGDGIEGEQETIELPPAYTHIRKPRGATTTTDDNTNNEVNPSSST</sequence>
<evidence type="ECO:0000313" key="4">
    <source>
        <dbReference type="Proteomes" id="UP000054166"/>
    </source>
</evidence>
<name>A0A0C3G812_PILCF</name>
<reference evidence="4" key="2">
    <citation type="submission" date="2015-01" db="EMBL/GenBank/DDBJ databases">
        <title>Evolutionary Origins and Diversification of the Mycorrhizal Mutualists.</title>
        <authorList>
            <consortium name="DOE Joint Genome Institute"/>
            <consortium name="Mycorrhizal Genomics Consortium"/>
            <person name="Kohler A."/>
            <person name="Kuo A."/>
            <person name="Nagy L.G."/>
            <person name="Floudas D."/>
            <person name="Copeland A."/>
            <person name="Barry K.W."/>
            <person name="Cichocki N."/>
            <person name="Veneault-Fourrey C."/>
            <person name="LaButti K."/>
            <person name="Lindquist E.A."/>
            <person name="Lipzen A."/>
            <person name="Lundell T."/>
            <person name="Morin E."/>
            <person name="Murat C."/>
            <person name="Riley R."/>
            <person name="Ohm R."/>
            <person name="Sun H."/>
            <person name="Tunlid A."/>
            <person name="Henrissat B."/>
            <person name="Grigoriev I.V."/>
            <person name="Hibbett D.S."/>
            <person name="Martin F."/>
        </authorList>
    </citation>
    <scope>NUCLEOTIDE SEQUENCE [LARGE SCALE GENOMIC DNA]</scope>
    <source>
        <strain evidence="4">F 1598</strain>
    </source>
</reference>
<dbReference type="PANTHER" id="PTHR16861:SF4">
    <property type="entry name" value="SH3 DOMAIN PROTEIN (AFU_ORTHOLOGUE AFUA_1G13610)"/>
    <property type="match status" value="1"/>
</dbReference>
<feature type="compositionally biased region" description="Low complexity" evidence="1">
    <location>
        <begin position="458"/>
        <end position="467"/>
    </location>
</feature>
<feature type="compositionally biased region" description="Low complexity" evidence="1">
    <location>
        <begin position="236"/>
        <end position="255"/>
    </location>
</feature>
<feature type="compositionally biased region" description="Basic and acidic residues" evidence="1">
    <location>
        <begin position="366"/>
        <end position="377"/>
    </location>
</feature>
<reference evidence="3 4" key="1">
    <citation type="submission" date="2014-04" db="EMBL/GenBank/DDBJ databases">
        <authorList>
            <consortium name="DOE Joint Genome Institute"/>
            <person name="Kuo A."/>
            <person name="Tarkka M."/>
            <person name="Buscot F."/>
            <person name="Kohler A."/>
            <person name="Nagy L.G."/>
            <person name="Floudas D."/>
            <person name="Copeland A."/>
            <person name="Barry K.W."/>
            <person name="Cichocki N."/>
            <person name="Veneault-Fourrey C."/>
            <person name="LaButti K."/>
            <person name="Lindquist E.A."/>
            <person name="Lipzen A."/>
            <person name="Lundell T."/>
            <person name="Morin E."/>
            <person name="Murat C."/>
            <person name="Sun H."/>
            <person name="Tunlid A."/>
            <person name="Henrissat B."/>
            <person name="Grigoriev I.V."/>
            <person name="Hibbett D.S."/>
            <person name="Martin F."/>
            <person name="Nordberg H.P."/>
            <person name="Cantor M.N."/>
            <person name="Hua S.X."/>
        </authorList>
    </citation>
    <scope>NUCLEOTIDE SEQUENCE [LARGE SCALE GENOMIC DNA]</scope>
    <source>
        <strain evidence="3 4">F 1598</strain>
    </source>
</reference>
<dbReference type="InParanoid" id="A0A0C3G812"/>
<accession>A0A0C3G812</accession>
<evidence type="ECO:0000313" key="3">
    <source>
        <dbReference type="EMBL" id="KIM86796.1"/>
    </source>
</evidence>
<feature type="compositionally biased region" description="Acidic residues" evidence="1">
    <location>
        <begin position="432"/>
        <end position="441"/>
    </location>
</feature>
<keyword evidence="2" id="KW-0472">Membrane</keyword>
<evidence type="ECO:0000256" key="1">
    <source>
        <dbReference type="SAM" id="MobiDB-lite"/>
    </source>
</evidence>
<gene>
    <name evidence="3" type="ORF">PILCRDRAFT_816050</name>
</gene>
<dbReference type="OrthoDB" id="3267813at2759"/>
<keyword evidence="4" id="KW-1185">Reference proteome</keyword>
<dbReference type="HOGENOM" id="CLU_033085_0_0_1"/>
<dbReference type="EMBL" id="KN832981">
    <property type="protein sequence ID" value="KIM86796.1"/>
    <property type="molecule type" value="Genomic_DNA"/>
</dbReference>
<evidence type="ECO:0008006" key="5">
    <source>
        <dbReference type="Google" id="ProtNLM"/>
    </source>
</evidence>
<dbReference type="Gene3D" id="1.20.5.510">
    <property type="entry name" value="Single helix bin"/>
    <property type="match status" value="1"/>
</dbReference>
<keyword evidence="2" id="KW-1133">Transmembrane helix</keyword>
<feature type="region of interest" description="Disordered" evidence="1">
    <location>
        <begin position="358"/>
        <end position="475"/>
    </location>
</feature>
<protein>
    <recommendedName>
        <fullName evidence="5">Mid2 domain-containing protein</fullName>
    </recommendedName>
</protein>
<dbReference type="AlphaFoldDB" id="A0A0C3G812"/>
<dbReference type="Proteomes" id="UP000054166">
    <property type="component" value="Unassembled WGS sequence"/>
</dbReference>
<keyword evidence="2" id="KW-0812">Transmembrane</keyword>